<dbReference type="STRING" id="1661398.A0A482VA41"/>
<evidence type="ECO:0000256" key="3">
    <source>
        <dbReference type="ARBA" id="ARBA00022917"/>
    </source>
</evidence>
<keyword evidence="7" id="KW-1185">Reference proteome</keyword>
<comment type="subunit">
    <text evidence="4">Component of the eukaryotic translation initiation factor 3 (eIF-3) complex.</text>
</comment>
<dbReference type="InterPro" id="IPR013906">
    <property type="entry name" value="eIF3j"/>
</dbReference>
<dbReference type="InterPro" id="IPR023194">
    <property type="entry name" value="eIF3-like_dom_sf"/>
</dbReference>
<accession>A0A482VA41</accession>
<comment type="function">
    <text evidence="4">Component of the eukaryotic translation initiation factor 3 (eIF-3) complex, which is involved in protein synthesis of a specialized repertoire of mRNAs and, together with other initiation factors, stimulates binding of mRNA and methionyl-tRNAi to the 40S ribosome. The eIF-3 complex specifically targets and initiates translation of a subset of mRNAs involved in cell proliferation.</text>
</comment>
<comment type="similarity">
    <text evidence="4">Belongs to the eIF-3 subunit J family.</text>
</comment>
<protein>
    <recommendedName>
        <fullName evidence="4">Eukaryotic translation initiation factor 3 subunit J</fullName>
        <shortName evidence="4">eIF3j</shortName>
    </recommendedName>
</protein>
<dbReference type="Gene3D" id="1.10.246.60">
    <property type="entry name" value="Eukaryotic translation initiation factor 3 like domains"/>
    <property type="match status" value="1"/>
</dbReference>
<feature type="region of interest" description="Disordered" evidence="5">
    <location>
        <begin position="1"/>
        <end position="99"/>
    </location>
</feature>
<keyword evidence="3 4" id="KW-0648">Protein biosynthesis</keyword>
<gene>
    <name evidence="6" type="ORF">BDFB_010048</name>
</gene>
<dbReference type="GO" id="GO:0005852">
    <property type="term" value="C:eukaryotic translation initiation factor 3 complex"/>
    <property type="evidence" value="ECO:0007669"/>
    <property type="project" value="UniProtKB-UniRule"/>
</dbReference>
<comment type="subcellular location">
    <subcellularLocation>
        <location evidence="4">Cytoplasm</location>
    </subcellularLocation>
</comment>
<dbReference type="AlphaFoldDB" id="A0A482VA41"/>
<evidence type="ECO:0000256" key="4">
    <source>
        <dbReference type="HAMAP-Rule" id="MF_03009"/>
    </source>
</evidence>
<dbReference type="HAMAP" id="MF_03009">
    <property type="entry name" value="eIF3j"/>
    <property type="match status" value="1"/>
</dbReference>
<feature type="region of interest" description="Disordered" evidence="5">
    <location>
        <begin position="193"/>
        <end position="229"/>
    </location>
</feature>
<dbReference type="GO" id="GO:0033290">
    <property type="term" value="C:eukaryotic 48S preinitiation complex"/>
    <property type="evidence" value="ECO:0007669"/>
    <property type="project" value="UniProtKB-UniRule"/>
</dbReference>
<dbReference type="PANTHER" id="PTHR21681">
    <property type="entry name" value="EUKARYOTIC TRANSLATION INITIATION FACTOR 3 SUBUNIT J"/>
    <property type="match status" value="1"/>
</dbReference>
<keyword evidence="1 4" id="KW-0963">Cytoplasm</keyword>
<dbReference type="GO" id="GO:0003743">
    <property type="term" value="F:translation initiation factor activity"/>
    <property type="evidence" value="ECO:0007669"/>
    <property type="project" value="UniProtKB-UniRule"/>
</dbReference>
<feature type="compositionally biased region" description="Acidic residues" evidence="5">
    <location>
        <begin position="26"/>
        <end position="44"/>
    </location>
</feature>
<comment type="caution">
    <text evidence="6">The sequence shown here is derived from an EMBL/GenBank/DDBJ whole genome shotgun (WGS) entry which is preliminary data.</text>
</comment>
<sequence>MESWDDDNFEPPSVTPVSAVTNKWEGEDEDEDVKESWEDEEEEKVETPVEEPKPKPKKQTLAEKIAEKERRKREEMEKKLREQQEEELSPEEKLRMEKESDLNLALETTFGDHTNNTSTGLDGLGLPTTKEEFQDFTDALSKKLLPLSKSTEYPMFAENLLRSLCATMSSLDIKKIKNTLDNLYLEKQKIEKGEKSKKNKGKGKAKLKLDDGNPLSAYVNDYDDFDDFM</sequence>
<evidence type="ECO:0000256" key="5">
    <source>
        <dbReference type="SAM" id="MobiDB-lite"/>
    </source>
</evidence>
<name>A0A482VA41_ASBVE</name>
<dbReference type="Proteomes" id="UP000292052">
    <property type="component" value="Unassembled WGS sequence"/>
</dbReference>
<dbReference type="EMBL" id="QDEB01121990">
    <property type="protein sequence ID" value="RZB40135.1"/>
    <property type="molecule type" value="Genomic_DNA"/>
</dbReference>
<proteinExistence type="inferred from homology"/>
<evidence type="ECO:0000313" key="7">
    <source>
        <dbReference type="Proteomes" id="UP000292052"/>
    </source>
</evidence>
<evidence type="ECO:0000256" key="1">
    <source>
        <dbReference type="ARBA" id="ARBA00022490"/>
    </source>
</evidence>
<dbReference type="GO" id="GO:0001732">
    <property type="term" value="P:formation of cytoplasmic translation initiation complex"/>
    <property type="evidence" value="ECO:0007669"/>
    <property type="project" value="UniProtKB-UniRule"/>
</dbReference>
<dbReference type="OrthoDB" id="20381at2759"/>
<reference evidence="6 7" key="1">
    <citation type="submission" date="2017-03" db="EMBL/GenBank/DDBJ databases">
        <title>Genome of the blue death feigning beetle - Asbolus verrucosus.</title>
        <authorList>
            <person name="Rider S.D."/>
        </authorList>
    </citation>
    <scope>NUCLEOTIDE SEQUENCE [LARGE SCALE GENOMIC DNA]</scope>
    <source>
        <strain evidence="6">Butters</strain>
        <tissue evidence="6">Head and leg muscle</tissue>
    </source>
</reference>
<feature type="compositionally biased region" description="Basic and acidic residues" evidence="5">
    <location>
        <begin position="45"/>
        <end position="83"/>
    </location>
</feature>
<feature type="compositionally biased region" description="Basic residues" evidence="5">
    <location>
        <begin position="197"/>
        <end position="206"/>
    </location>
</feature>
<dbReference type="PANTHER" id="PTHR21681:SF0">
    <property type="entry name" value="EUKARYOTIC TRANSLATION INITIATION FACTOR 3 SUBUNIT J"/>
    <property type="match status" value="1"/>
</dbReference>
<dbReference type="Pfam" id="PF08597">
    <property type="entry name" value="eIF3_subunit"/>
    <property type="match status" value="1"/>
</dbReference>
<evidence type="ECO:0000313" key="6">
    <source>
        <dbReference type="EMBL" id="RZB40135.1"/>
    </source>
</evidence>
<keyword evidence="2 4" id="KW-0396">Initiation factor</keyword>
<dbReference type="GO" id="GO:0016282">
    <property type="term" value="C:eukaryotic 43S preinitiation complex"/>
    <property type="evidence" value="ECO:0007669"/>
    <property type="project" value="UniProtKB-UniRule"/>
</dbReference>
<organism evidence="6 7">
    <name type="scientific">Asbolus verrucosus</name>
    <name type="common">Desert ironclad beetle</name>
    <dbReference type="NCBI Taxonomy" id="1661398"/>
    <lineage>
        <taxon>Eukaryota</taxon>
        <taxon>Metazoa</taxon>
        <taxon>Ecdysozoa</taxon>
        <taxon>Arthropoda</taxon>
        <taxon>Hexapoda</taxon>
        <taxon>Insecta</taxon>
        <taxon>Pterygota</taxon>
        <taxon>Neoptera</taxon>
        <taxon>Endopterygota</taxon>
        <taxon>Coleoptera</taxon>
        <taxon>Polyphaga</taxon>
        <taxon>Cucujiformia</taxon>
        <taxon>Tenebrionidae</taxon>
        <taxon>Pimeliinae</taxon>
        <taxon>Asbolus</taxon>
    </lineage>
</organism>
<feature type="compositionally biased region" description="Basic and acidic residues" evidence="5">
    <location>
        <begin position="90"/>
        <end position="99"/>
    </location>
</feature>
<evidence type="ECO:0000256" key="2">
    <source>
        <dbReference type="ARBA" id="ARBA00022540"/>
    </source>
</evidence>